<accession>A0A4Y2L170</accession>
<sequence>MTTSEILAPVEEKLKDEQWRTGQVASLPDGKWAPLNRRQCGPPGNVGEKKRTLSLYFKLSVSSTGSPDIVPWTSDYITVTERELFLRPSGRRLPINARENYILSPAAGVIIYDVINNSPADTKYLAKYTWIGSIGLLYDDVYPGQVVGNTSRVLEDGSTEILFSDVVLSSWGYSYILKINVRAQETTYWNLTQFI</sequence>
<name>A0A4Y2L170_ARAVE</name>
<keyword evidence="2" id="KW-1185">Reference proteome</keyword>
<feature type="non-terminal residue" evidence="1">
    <location>
        <position position="195"/>
    </location>
</feature>
<proteinExistence type="predicted"/>
<organism evidence="1 2">
    <name type="scientific">Araneus ventricosus</name>
    <name type="common">Orbweaver spider</name>
    <name type="synonym">Epeira ventricosa</name>
    <dbReference type="NCBI Taxonomy" id="182803"/>
    <lineage>
        <taxon>Eukaryota</taxon>
        <taxon>Metazoa</taxon>
        <taxon>Ecdysozoa</taxon>
        <taxon>Arthropoda</taxon>
        <taxon>Chelicerata</taxon>
        <taxon>Arachnida</taxon>
        <taxon>Araneae</taxon>
        <taxon>Araneomorphae</taxon>
        <taxon>Entelegynae</taxon>
        <taxon>Araneoidea</taxon>
        <taxon>Araneidae</taxon>
        <taxon>Araneus</taxon>
    </lineage>
</organism>
<protein>
    <submittedName>
        <fullName evidence="1">Uncharacterized protein</fullName>
    </submittedName>
</protein>
<dbReference type="OrthoDB" id="6437027at2759"/>
<gene>
    <name evidence="1" type="ORF">AVEN_3936_1</name>
</gene>
<dbReference type="Proteomes" id="UP000499080">
    <property type="component" value="Unassembled WGS sequence"/>
</dbReference>
<evidence type="ECO:0000313" key="2">
    <source>
        <dbReference type="Proteomes" id="UP000499080"/>
    </source>
</evidence>
<dbReference type="EMBL" id="BGPR01005254">
    <property type="protein sequence ID" value="GBN08338.1"/>
    <property type="molecule type" value="Genomic_DNA"/>
</dbReference>
<evidence type="ECO:0000313" key="1">
    <source>
        <dbReference type="EMBL" id="GBN08338.1"/>
    </source>
</evidence>
<comment type="caution">
    <text evidence="1">The sequence shown here is derived from an EMBL/GenBank/DDBJ whole genome shotgun (WGS) entry which is preliminary data.</text>
</comment>
<dbReference type="AlphaFoldDB" id="A0A4Y2L170"/>
<reference evidence="1 2" key="1">
    <citation type="journal article" date="2019" name="Sci. Rep.">
        <title>Orb-weaving spider Araneus ventricosus genome elucidates the spidroin gene catalogue.</title>
        <authorList>
            <person name="Kono N."/>
            <person name="Nakamura H."/>
            <person name="Ohtoshi R."/>
            <person name="Moran D.A.P."/>
            <person name="Shinohara A."/>
            <person name="Yoshida Y."/>
            <person name="Fujiwara M."/>
            <person name="Mori M."/>
            <person name="Tomita M."/>
            <person name="Arakawa K."/>
        </authorList>
    </citation>
    <scope>NUCLEOTIDE SEQUENCE [LARGE SCALE GENOMIC DNA]</scope>
</reference>